<protein>
    <submittedName>
        <fullName evidence="1">Uncharacterized protein</fullName>
    </submittedName>
</protein>
<comment type="caution">
    <text evidence="1">The sequence shown here is derived from an EMBL/GenBank/DDBJ whole genome shotgun (WGS) entry which is preliminary data.</text>
</comment>
<evidence type="ECO:0000313" key="2">
    <source>
        <dbReference type="Proteomes" id="UP001320876"/>
    </source>
</evidence>
<sequence>MSALLDRADDLAAYLATVDGLQPLTWLVDRQKNLGSEFTKATAKKLGLGVIAFLGGSNRDRQLSAVRLAARYSVSLFFKPVIHGGVPRDGSKEPAELAELVARALHHWFPDETPTKSQVRFEVTDMTIADAEEFHVIRIDAESVVQFSSEAVSFIEP</sequence>
<accession>A0ABT3GS02</accession>
<dbReference type="RefSeq" id="WP_264490390.1">
    <property type="nucleotide sequence ID" value="NZ_JAPDDT010000023.1"/>
</dbReference>
<reference evidence="1 2" key="1">
    <citation type="submission" date="2022-10" db="EMBL/GenBank/DDBJ databases">
        <title>Luteolibacter arcticus strain CCTCC AB 2014275, whole genome shotgun sequencing project.</title>
        <authorList>
            <person name="Zhao G."/>
            <person name="Shen L."/>
        </authorList>
    </citation>
    <scope>NUCLEOTIDE SEQUENCE [LARGE SCALE GENOMIC DNA]</scope>
    <source>
        <strain evidence="1 2">CCTCC AB 2014275</strain>
    </source>
</reference>
<proteinExistence type="predicted"/>
<dbReference type="Proteomes" id="UP001320876">
    <property type="component" value="Unassembled WGS sequence"/>
</dbReference>
<name>A0ABT3GS02_9BACT</name>
<dbReference type="EMBL" id="JAPDDT010000023">
    <property type="protein sequence ID" value="MCW1926282.1"/>
    <property type="molecule type" value="Genomic_DNA"/>
</dbReference>
<keyword evidence="2" id="KW-1185">Reference proteome</keyword>
<gene>
    <name evidence="1" type="ORF">OKA05_27255</name>
</gene>
<evidence type="ECO:0000313" key="1">
    <source>
        <dbReference type="EMBL" id="MCW1926282.1"/>
    </source>
</evidence>
<organism evidence="1 2">
    <name type="scientific">Luteolibacter arcticus</name>
    <dbReference type="NCBI Taxonomy" id="1581411"/>
    <lineage>
        <taxon>Bacteria</taxon>
        <taxon>Pseudomonadati</taxon>
        <taxon>Verrucomicrobiota</taxon>
        <taxon>Verrucomicrobiia</taxon>
        <taxon>Verrucomicrobiales</taxon>
        <taxon>Verrucomicrobiaceae</taxon>
        <taxon>Luteolibacter</taxon>
    </lineage>
</organism>